<dbReference type="GeneID" id="24164740"/>
<dbReference type="AlphaFoldDB" id="A0A0E1RW95"/>
<evidence type="ECO:0000313" key="3">
    <source>
        <dbReference type="Proteomes" id="UP000001261"/>
    </source>
</evidence>
<keyword evidence="3" id="KW-1185">Reference proteome</keyword>
<reference evidence="3" key="2">
    <citation type="journal article" date="2010" name="Genome Res.">
        <title>Population genomic sequencing of Coccidioides fungi reveals recent hybridization and transposon control.</title>
        <authorList>
            <person name="Neafsey D.E."/>
            <person name="Barker B.M."/>
            <person name="Sharpton T.J."/>
            <person name="Stajich J.E."/>
            <person name="Park D.J."/>
            <person name="Whiston E."/>
            <person name="Hung C.-Y."/>
            <person name="McMahan C."/>
            <person name="White J."/>
            <person name="Sykes S."/>
            <person name="Heiman D."/>
            <person name="Young S."/>
            <person name="Zeng Q."/>
            <person name="Abouelleil A."/>
            <person name="Aftuck L."/>
            <person name="Bessette D."/>
            <person name="Brown A."/>
            <person name="FitzGerald M."/>
            <person name="Lui A."/>
            <person name="Macdonald J.P."/>
            <person name="Priest M."/>
            <person name="Orbach M.J."/>
            <person name="Galgiani J.N."/>
            <person name="Kirkland T.N."/>
            <person name="Cole G.T."/>
            <person name="Birren B.W."/>
            <person name="Henn M.R."/>
            <person name="Taylor J.W."/>
            <person name="Rounsley S.D."/>
        </authorList>
    </citation>
    <scope>GENOME REANNOTATION</scope>
    <source>
        <strain evidence="3">RS</strain>
    </source>
</reference>
<evidence type="ECO:0000256" key="1">
    <source>
        <dbReference type="SAM" id="Phobius"/>
    </source>
</evidence>
<protein>
    <submittedName>
        <fullName evidence="2">Uncharacterized protein</fullName>
    </submittedName>
</protein>
<accession>A0A0E1RW95</accession>
<organism evidence="2 3">
    <name type="scientific">Coccidioides immitis (strain RS)</name>
    <name type="common">Valley fever fungus</name>
    <dbReference type="NCBI Taxonomy" id="246410"/>
    <lineage>
        <taxon>Eukaryota</taxon>
        <taxon>Fungi</taxon>
        <taxon>Dikarya</taxon>
        <taxon>Ascomycota</taxon>
        <taxon>Pezizomycotina</taxon>
        <taxon>Eurotiomycetes</taxon>
        <taxon>Eurotiomycetidae</taxon>
        <taxon>Onygenales</taxon>
        <taxon>Onygenaceae</taxon>
        <taxon>Coccidioides</taxon>
    </lineage>
</organism>
<gene>
    <name evidence="2" type="ORF">CIMG_13113</name>
</gene>
<dbReference type="InParanoid" id="A0A0E1RW95"/>
<proteinExistence type="predicted"/>
<dbReference type="KEGG" id="cim:CIMG_13113"/>
<feature type="transmembrane region" description="Helical" evidence="1">
    <location>
        <begin position="55"/>
        <end position="77"/>
    </location>
</feature>
<dbReference type="EMBL" id="GG704912">
    <property type="protein sequence ID" value="EAS31675.1"/>
    <property type="molecule type" value="Genomic_DNA"/>
</dbReference>
<sequence>MSHLFTHSFAKLPPCFLLHNLHDFGRYQYSGHWLIKADLNCPCGLSPISDQRERAYATISSVPIFCNMGGLVFLFIGKPEMIFGLGMKQVIACTGFDFGPFGGR</sequence>
<evidence type="ECO:0000313" key="2">
    <source>
        <dbReference type="EMBL" id="EAS31675.1"/>
    </source>
</evidence>
<keyword evidence="1" id="KW-0472">Membrane</keyword>
<keyword evidence="1" id="KW-0812">Transmembrane</keyword>
<dbReference type="RefSeq" id="XP_001243258.1">
    <property type="nucleotide sequence ID" value="XM_001243257.1"/>
</dbReference>
<dbReference type="Proteomes" id="UP000001261">
    <property type="component" value="Unassembled WGS sequence"/>
</dbReference>
<keyword evidence="1" id="KW-1133">Transmembrane helix</keyword>
<dbReference type="VEuPathDB" id="FungiDB:CIMG_13113"/>
<reference evidence="3" key="1">
    <citation type="journal article" date="2009" name="Genome Res.">
        <title>Comparative genomic analyses of the human fungal pathogens Coccidioides and their relatives.</title>
        <authorList>
            <person name="Sharpton T.J."/>
            <person name="Stajich J.E."/>
            <person name="Rounsley S.D."/>
            <person name="Gardner M.J."/>
            <person name="Wortman J.R."/>
            <person name="Jordar V.S."/>
            <person name="Maiti R."/>
            <person name="Kodira C.D."/>
            <person name="Neafsey D.E."/>
            <person name="Zeng Q."/>
            <person name="Hung C.-Y."/>
            <person name="McMahan C."/>
            <person name="Muszewska A."/>
            <person name="Grynberg M."/>
            <person name="Mandel M.A."/>
            <person name="Kellner E.M."/>
            <person name="Barker B.M."/>
            <person name="Galgiani J.N."/>
            <person name="Orbach M.J."/>
            <person name="Kirkland T.N."/>
            <person name="Cole G.T."/>
            <person name="Henn M.R."/>
            <person name="Birren B.W."/>
            <person name="Taylor J.W."/>
        </authorList>
    </citation>
    <scope>NUCLEOTIDE SEQUENCE [LARGE SCALE GENOMIC DNA]</scope>
    <source>
        <strain evidence="3">RS</strain>
    </source>
</reference>
<name>A0A0E1RW95_COCIM</name>